<dbReference type="SUPFAM" id="SSF53955">
    <property type="entry name" value="Lysozyme-like"/>
    <property type="match status" value="1"/>
</dbReference>
<keyword evidence="2" id="KW-0472">Membrane</keyword>
<dbReference type="Gene3D" id="1.10.530.10">
    <property type="match status" value="1"/>
</dbReference>
<evidence type="ECO:0000256" key="1">
    <source>
        <dbReference type="ARBA" id="ARBA00007734"/>
    </source>
</evidence>
<name>A0A931J134_9BURK</name>
<feature type="domain" description="Transglycosylase SLT" evidence="3">
    <location>
        <begin position="133"/>
        <end position="213"/>
    </location>
</feature>
<sequence>MANRATEWMQGLVRGLGLFAQDVAHGLLVVSHNTLALLGLGLVTIAALFATQNDLRVGLEKRALAWLAERHEVRAEANGDTLQAVAEPDAVQRVTAADPTELSKQQSALAQHLARRYKVAVEPVARLVLEAWQAGERARIDPTLVLAVMAVESSFNPFAQSPVGAQGLMQVMTRIHDDKFEAFGGQRAAFDPVSNLRVGVQVLKECIQRGGSVAEGLRYYVGAANMDDDGGYAVRVLFEQEQLKAVLAGRNPALVQQPRPPAPPAPASAVAQVAHL</sequence>
<keyword evidence="2" id="KW-1133">Transmembrane helix</keyword>
<evidence type="ECO:0000259" key="3">
    <source>
        <dbReference type="Pfam" id="PF01464"/>
    </source>
</evidence>
<keyword evidence="2" id="KW-0812">Transmembrane</keyword>
<evidence type="ECO:0000313" key="5">
    <source>
        <dbReference type="Proteomes" id="UP000613266"/>
    </source>
</evidence>
<organism evidence="4 5">
    <name type="scientific">Inhella proteolytica</name>
    <dbReference type="NCBI Taxonomy" id="2795029"/>
    <lineage>
        <taxon>Bacteria</taxon>
        <taxon>Pseudomonadati</taxon>
        <taxon>Pseudomonadota</taxon>
        <taxon>Betaproteobacteria</taxon>
        <taxon>Burkholderiales</taxon>
        <taxon>Sphaerotilaceae</taxon>
        <taxon>Inhella</taxon>
    </lineage>
</organism>
<protein>
    <submittedName>
        <fullName evidence="4">Lytic transglycosylase domain-containing protein</fullName>
    </submittedName>
</protein>
<dbReference type="PANTHER" id="PTHR37423:SF2">
    <property type="entry name" value="MEMBRANE-BOUND LYTIC MUREIN TRANSGLYCOSYLASE C"/>
    <property type="match status" value="1"/>
</dbReference>
<proteinExistence type="inferred from homology"/>
<dbReference type="Proteomes" id="UP000613266">
    <property type="component" value="Unassembled WGS sequence"/>
</dbReference>
<feature type="transmembrane region" description="Helical" evidence="2">
    <location>
        <begin position="34"/>
        <end position="51"/>
    </location>
</feature>
<keyword evidence="5" id="KW-1185">Reference proteome</keyword>
<reference evidence="4" key="1">
    <citation type="submission" date="2020-12" db="EMBL/GenBank/DDBJ databases">
        <title>The genome sequence of Inhella sp. 1Y17.</title>
        <authorList>
            <person name="Liu Y."/>
        </authorList>
    </citation>
    <scope>NUCLEOTIDE SEQUENCE</scope>
    <source>
        <strain evidence="4">1Y17</strain>
    </source>
</reference>
<dbReference type="EMBL" id="JAEDAK010000001">
    <property type="protein sequence ID" value="MBH9575594.1"/>
    <property type="molecule type" value="Genomic_DNA"/>
</dbReference>
<dbReference type="PANTHER" id="PTHR37423">
    <property type="entry name" value="SOLUBLE LYTIC MUREIN TRANSGLYCOSYLASE-RELATED"/>
    <property type="match status" value="1"/>
</dbReference>
<comment type="caution">
    <text evidence="4">The sequence shown here is derived from an EMBL/GenBank/DDBJ whole genome shotgun (WGS) entry which is preliminary data.</text>
</comment>
<comment type="similarity">
    <text evidence="1">Belongs to the transglycosylase Slt family.</text>
</comment>
<dbReference type="CDD" id="cd00254">
    <property type="entry name" value="LT-like"/>
    <property type="match status" value="1"/>
</dbReference>
<dbReference type="InterPro" id="IPR023346">
    <property type="entry name" value="Lysozyme-like_dom_sf"/>
</dbReference>
<dbReference type="Pfam" id="PF01464">
    <property type="entry name" value="SLT"/>
    <property type="match status" value="1"/>
</dbReference>
<evidence type="ECO:0000313" key="4">
    <source>
        <dbReference type="EMBL" id="MBH9575594.1"/>
    </source>
</evidence>
<gene>
    <name evidence="4" type="ORF">I7X39_01625</name>
</gene>
<accession>A0A931J134</accession>
<dbReference type="InterPro" id="IPR008258">
    <property type="entry name" value="Transglycosylase_SLT_dom_1"/>
</dbReference>
<dbReference type="AlphaFoldDB" id="A0A931J134"/>
<evidence type="ECO:0000256" key="2">
    <source>
        <dbReference type="SAM" id="Phobius"/>
    </source>
</evidence>